<evidence type="ECO:0000313" key="4">
    <source>
        <dbReference type="Proteomes" id="UP001066276"/>
    </source>
</evidence>
<feature type="region of interest" description="Disordered" evidence="1">
    <location>
        <begin position="161"/>
        <end position="246"/>
    </location>
</feature>
<dbReference type="SUPFAM" id="SSF56219">
    <property type="entry name" value="DNase I-like"/>
    <property type="match status" value="1"/>
</dbReference>
<dbReference type="EMBL" id="JANPWB010000007">
    <property type="protein sequence ID" value="KAJ1170856.1"/>
    <property type="molecule type" value="Genomic_DNA"/>
</dbReference>
<keyword evidence="4" id="KW-1185">Reference proteome</keyword>
<feature type="domain" description="Endonuclease/exonuclease/phosphatase" evidence="2">
    <location>
        <begin position="27"/>
        <end position="142"/>
    </location>
</feature>
<feature type="compositionally biased region" description="Basic and acidic residues" evidence="1">
    <location>
        <begin position="212"/>
        <end position="230"/>
    </location>
</feature>
<dbReference type="InterPro" id="IPR036691">
    <property type="entry name" value="Endo/exonu/phosph_ase_sf"/>
</dbReference>
<dbReference type="Gene3D" id="3.60.10.10">
    <property type="entry name" value="Endonuclease/exonuclease/phosphatase"/>
    <property type="match status" value="1"/>
</dbReference>
<dbReference type="Pfam" id="PF03372">
    <property type="entry name" value="Exo_endo_phos"/>
    <property type="match status" value="1"/>
</dbReference>
<evidence type="ECO:0000313" key="3">
    <source>
        <dbReference type="EMBL" id="KAJ1170856.1"/>
    </source>
</evidence>
<dbReference type="InterPro" id="IPR005135">
    <property type="entry name" value="Endo/exonuclease/phosphatase"/>
</dbReference>
<evidence type="ECO:0000259" key="2">
    <source>
        <dbReference type="Pfam" id="PF03372"/>
    </source>
</evidence>
<reference evidence="3" key="1">
    <citation type="journal article" date="2022" name="bioRxiv">
        <title>Sequencing and chromosome-scale assembly of the giantPleurodeles waltlgenome.</title>
        <authorList>
            <person name="Brown T."/>
            <person name="Elewa A."/>
            <person name="Iarovenko S."/>
            <person name="Subramanian E."/>
            <person name="Araus A.J."/>
            <person name="Petzold A."/>
            <person name="Susuki M."/>
            <person name="Suzuki K.-i.T."/>
            <person name="Hayashi T."/>
            <person name="Toyoda A."/>
            <person name="Oliveira C."/>
            <person name="Osipova E."/>
            <person name="Leigh N.D."/>
            <person name="Simon A."/>
            <person name="Yun M.H."/>
        </authorList>
    </citation>
    <scope>NUCLEOTIDE SEQUENCE</scope>
    <source>
        <strain evidence="3">20211129_DDA</strain>
        <tissue evidence="3">Liver</tissue>
    </source>
</reference>
<name>A0AAV7T3L1_PLEWA</name>
<sequence>MDSVTELEGGRALVVDGSWAREPVRLINVYAPSDVGERRDLFLRLRPQLVTSRTIMMGGDFNCILESGVRCGTRAGEGWMDDAAKLLAEMVGEASLTDVIGSMGPDARNFTWSRPDGSVRSRIDFLFASKSVRIRQHSIVTVHFSDYRAIRFHGELTGKFLTGPDSGKLTENTEQQKGYLGTNETAQQQIQKEEDMQREEKKISPNSQRGNKKMETERMKDPRDDRDSSRKSPGAPNYHDFSSHVSGGMCLDKDVGRKAAREKRKEFSRLQQQLQELHDLQLWGWDVMNPLEAVKKELSEYFLDESRRIIFRSKVENLEKGGEMQLLLL</sequence>
<gene>
    <name evidence="3" type="ORF">NDU88_002727</name>
</gene>
<dbReference type="Proteomes" id="UP001066276">
    <property type="component" value="Chromosome 4_1"/>
</dbReference>
<feature type="compositionally biased region" description="Polar residues" evidence="1">
    <location>
        <begin position="169"/>
        <end position="190"/>
    </location>
</feature>
<evidence type="ECO:0000256" key="1">
    <source>
        <dbReference type="SAM" id="MobiDB-lite"/>
    </source>
</evidence>
<feature type="compositionally biased region" description="Basic and acidic residues" evidence="1">
    <location>
        <begin position="191"/>
        <end position="203"/>
    </location>
</feature>
<organism evidence="3 4">
    <name type="scientific">Pleurodeles waltl</name>
    <name type="common">Iberian ribbed newt</name>
    <dbReference type="NCBI Taxonomy" id="8319"/>
    <lineage>
        <taxon>Eukaryota</taxon>
        <taxon>Metazoa</taxon>
        <taxon>Chordata</taxon>
        <taxon>Craniata</taxon>
        <taxon>Vertebrata</taxon>
        <taxon>Euteleostomi</taxon>
        <taxon>Amphibia</taxon>
        <taxon>Batrachia</taxon>
        <taxon>Caudata</taxon>
        <taxon>Salamandroidea</taxon>
        <taxon>Salamandridae</taxon>
        <taxon>Pleurodelinae</taxon>
        <taxon>Pleurodeles</taxon>
    </lineage>
</organism>
<protein>
    <recommendedName>
        <fullName evidence="2">Endonuclease/exonuclease/phosphatase domain-containing protein</fullName>
    </recommendedName>
</protein>
<accession>A0AAV7T3L1</accession>
<dbReference type="AlphaFoldDB" id="A0AAV7T3L1"/>
<dbReference type="GO" id="GO:0003824">
    <property type="term" value="F:catalytic activity"/>
    <property type="evidence" value="ECO:0007669"/>
    <property type="project" value="InterPro"/>
</dbReference>
<proteinExistence type="predicted"/>
<comment type="caution">
    <text evidence="3">The sequence shown here is derived from an EMBL/GenBank/DDBJ whole genome shotgun (WGS) entry which is preliminary data.</text>
</comment>